<dbReference type="RefSeq" id="WP_089747439.1">
    <property type="nucleotide sequence ID" value="NZ_FOGF01000036.1"/>
</dbReference>
<dbReference type="AlphaFoldDB" id="A0A1H9N8K2"/>
<proteinExistence type="predicted"/>
<sequence length="184" mass="21796">MEKANADKPITKESIDKKLGFDFTTYSSGISVDTESDIPHENPVKNLSEEERRFIINYEIERMRKKKLKESIDKKLGFDFTTYDDGSTTDTESYFHYGDPFDVLTDEELEFVIEYFVDRDKPITKESIDKKLGFDFTTYDDGIRTDTECDIEYENPFKILSDEEGDFIIEYYREKKKNREILKK</sequence>
<accession>A0A1H9N8K2</accession>
<gene>
    <name evidence="1" type="ORF">SAMN05421767_13613</name>
</gene>
<organism evidence="1 2">
    <name type="scientific">Granulicatella balaenopterae</name>
    <dbReference type="NCBI Taxonomy" id="137733"/>
    <lineage>
        <taxon>Bacteria</taxon>
        <taxon>Bacillati</taxon>
        <taxon>Bacillota</taxon>
        <taxon>Bacilli</taxon>
        <taxon>Lactobacillales</taxon>
        <taxon>Carnobacteriaceae</taxon>
        <taxon>Granulicatella</taxon>
    </lineage>
</organism>
<reference evidence="1 2" key="1">
    <citation type="submission" date="2016-10" db="EMBL/GenBank/DDBJ databases">
        <authorList>
            <person name="de Groot N.N."/>
        </authorList>
    </citation>
    <scope>NUCLEOTIDE SEQUENCE [LARGE SCALE GENOMIC DNA]</scope>
    <source>
        <strain evidence="1 2">DSM 15827</strain>
    </source>
</reference>
<dbReference type="STRING" id="137733.SAMN05421767_13613"/>
<name>A0A1H9N8K2_9LACT</name>
<dbReference type="EMBL" id="FOGF01000036">
    <property type="protein sequence ID" value="SER32097.1"/>
    <property type="molecule type" value="Genomic_DNA"/>
</dbReference>
<protein>
    <submittedName>
        <fullName evidence="1">Uncharacterized protein</fullName>
    </submittedName>
</protein>
<dbReference type="Proteomes" id="UP000198556">
    <property type="component" value="Unassembled WGS sequence"/>
</dbReference>
<keyword evidence="2" id="KW-1185">Reference proteome</keyword>
<evidence type="ECO:0000313" key="2">
    <source>
        <dbReference type="Proteomes" id="UP000198556"/>
    </source>
</evidence>
<dbReference type="OrthoDB" id="2344972at2"/>
<evidence type="ECO:0000313" key="1">
    <source>
        <dbReference type="EMBL" id="SER32097.1"/>
    </source>
</evidence>